<dbReference type="Gene3D" id="1.10.10.60">
    <property type="entry name" value="Homeodomain-like"/>
    <property type="match status" value="1"/>
</dbReference>
<accession>A0A934KV70</accession>
<keyword evidence="1" id="KW-0805">Transcription regulation</keyword>
<evidence type="ECO:0000256" key="2">
    <source>
        <dbReference type="ARBA" id="ARBA00023125"/>
    </source>
</evidence>
<dbReference type="Proteomes" id="UP000662373">
    <property type="component" value="Unassembled WGS sequence"/>
</dbReference>
<keyword evidence="3" id="KW-0804">Transcription</keyword>
<evidence type="ECO:0000313" key="6">
    <source>
        <dbReference type="Proteomes" id="UP000662373"/>
    </source>
</evidence>
<dbReference type="InterPro" id="IPR018060">
    <property type="entry name" value="HTH_AraC"/>
</dbReference>
<proteinExistence type="predicted"/>
<dbReference type="PRINTS" id="PR00032">
    <property type="entry name" value="HTHARAC"/>
</dbReference>
<evidence type="ECO:0000256" key="3">
    <source>
        <dbReference type="ARBA" id="ARBA00023163"/>
    </source>
</evidence>
<dbReference type="EMBL" id="JAEHJZ010000020">
    <property type="protein sequence ID" value="MBJ7880838.1"/>
    <property type="molecule type" value="Genomic_DNA"/>
</dbReference>
<gene>
    <name evidence="5" type="ORF">JEM65_09285</name>
</gene>
<name>A0A934KV70_9FLAO</name>
<dbReference type="AlphaFoldDB" id="A0A934KV70"/>
<dbReference type="SUPFAM" id="SSF46689">
    <property type="entry name" value="Homeodomain-like"/>
    <property type="match status" value="1"/>
</dbReference>
<keyword evidence="6" id="KW-1185">Reference proteome</keyword>
<evidence type="ECO:0000256" key="1">
    <source>
        <dbReference type="ARBA" id="ARBA00023015"/>
    </source>
</evidence>
<comment type="caution">
    <text evidence="5">The sequence shown here is derived from an EMBL/GenBank/DDBJ whole genome shotgun (WGS) entry which is preliminary data.</text>
</comment>
<dbReference type="InterPro" id="IPR009057">
    <property type="entry name" value="Homeodomain-like_sf"/>
</dbReference>
<protein>
    <submittedName>
        <fullName evidence="5">Helix-turn-helix transcriptional regulator</fullName>
    </submittedName>
</protein>
<dbReference type="PROSITE" id="PS01124">
    <property type="entry name" value="HTH_ARAC_FAMILY_2"/>
    <property type="match status" value="1"/>
</dbReference>
<dbReference type="PANTHER" id="PTHR47893:SF1">
    <property type="entry name" value="REGULATORY PROTEIN PCHR"/>
    <property type="match status" value="1"/>
</dbReference>
<dbReference type="Pfam" id="PF12833">
    <property type="entry name" value="HTH_18"/>
    <property type="match status" value="1"/>
</dbReference>
<organism evidence="5 6">
    <name type="scientific">Gelidibacter salicanalis</name>
    <dbReference type="NCBI Taxonomy" id="291193"/>
    <lineage>
        <taxon>Bacteria</taxon>
        <taxon>Pseudomonadati</taxon>
        <taxon>Bacteroidota</taxon>
        <taxon>Flavobacteriia</taxon>
        <taxon>Flavobacteriales</taxon>
        <taxon>Flavobacteriaceae</taxon>
        <taxon>Gelidibacter</taxon>
    </lineage>
</organism>
<keyword evidence="2" id="KW-0238">DNA-binding</keyword>
<reference evidence="5 6" key="1">
    <citation type="submission" date="2020-09" db="EMBL/GenBank/DDBJ databases">
        <title>Draft genome of Gelidibacter salicanalis PAMC21136.</title>
        <authorList>
            <person name="Park H."/>
        </authorList>
    </citation>
    <scope>NUCLEOTIDE SEQUENCE [LARGE SCALE GENOMIC DNA]</scope>
    <source>
        <strain evidence="5 6">PAMC21136</strain>
    </source>
</reference>
<sequence length="348" mass="40573">MIKITVDADSTEDALSQIRAVLGGEITERWGEYTLLFDNDIAKGCIRCINFDWGISLMEFDVLFFDDILIIDYHKSANPLHFSYCSRGSYQHRFENQCDYRSIGQYHSSILVAGKSVKHFTLLQKDLHIIFNNIRIIRTEFLKKRNSQLADLNEILHRVFVDENNESSYAYYSPIHLRMEDHVKSLRDLKLEGMTRVLQIEGEVYQLIAMHIARHDKHQNNELIPNSLLKDELNIIGRLGRKILSDPSLNYNLDQLSSETGLSQAKLQEGFKFLYARTVTEYIRHTRLEAARDLMNTTDLNISQIVYTIGFTSRSYFSKIFKDKYSMTPHEFKKQVVVINENLNDLEN</sequence>
<feature type="domain" description="HTH araC/xylS-type" evidence="4">
    <location>
        <begin position="237"/>
        <end position="335"/>
    </location>
</feature>
<evidence type="ECO:0000259" key="4">
    <source>
        <dbReference type="PROSITE" id="PS01124"/>
    </source>
</evidence>
<dbReference type="GO" id="GO:0043565">
    <property type="term" value="F:sequence-specific DNA binding"/>
    <property type="evidence" value="ECO:0007669"/>
    <property type="project" value="InterPro"/>
</dbReference>
<dbReference type="InterPro" id="IPR053142">
    <property type="entry name" value="PchR_regulatory_protein"/>
</dbReference>
<dbReference type="RefSeq" id="WP_199598805.1">
    <property type="nucleotide sequence ID" value="NZ_JAEHJZ010000020.1"/>
</dbReference>
<dbReference type="GO" id="GO:0003700">
    <property type="term" value="F:DNA-binding transcription factor activity"/>
    <property type="evidence" value="ECO:0007669"/>
    <property type="project" value="InterPro"/>
</dbReference>
<dbReference type="PANTHER" id="PTHR47893">
    <property type="entry name" value="REGULATORY PROTEIN PCHR"/>
    <property type="match status" value="1"/>
</dbReference>
<dbReference type="InterPro" id="IPR020449">
    <property type="entry name" value="Tscrpt_reg_AraC-type_HTH"/>
</dbReference>
<dbReference type="SMART" id="SM00342">
    <property type="entry name" value="HTH_ARAC"/>
    <property type="match status" value="1"/>
</dbReference>
<evidence type="ECO:0000313" key="5">
    <source>
        <dbReference type="EMBL" id="MBJ7880838.1"/>
    </source>
</evidence>